<protein>
    <submittedName>
        <fullName evidence="2">Uncharacterized protein</fullName>
    </submittedName>
</protein>
<feature type="compositionally biased region" description="Polar residues" evidence="1">
    <location>
        <begin position="42"/>
        <end position="58"/>
    </location>
</feature>
<accession>A0A4Y2F4W5</accession>
<organism evidence="2 3">
    <name type="scientific">Araneus ventricosus</name>
    <name type="common">Orbweaver spider</name>
    <name type="synonym">Epeira ventricosa</name>
    <dbReference type="NCBI Taxonomy" id="182803"/>
    <lineage>
        <taxon>Eukaryota</taxon>
        <taxon>Metazoa</taxon>
        <taxon>Ecdysozoa</taxon>
        <taxon>Arthropoda</taxon>
        <taxon>Chelicerata</taxon>
        <taxon>Arachnida</taxon>
        <taxon>Araneae</taxon>
        <taxon>Araneomorphae</taxon>
        <taxon>Entelegynae</taxon>
        <taxon>Araneoidea</taxon>
        <taxon>Araneidae</taxon>
        <taxon>Araneus</taxon>
    </lineage>
</organism>
<gene>
    <name evidence="2" type="ORF">AVEN_43502_1</name>
</gene>
<sequence length="82" mass="9279">MNLLFSPLNHEHLNARTVIIGLIWNGPYNFGQWLDDEETPEPTATSPNIHTRPLQRTSLGEREKERDSGILIAVIAFATEPK</sequence>
<keyword evidence="3" id="KW-1185">Reference proteome</keyword>
<dbReference type="EMBL" id="BGPR01000794">
    <property type="protein sequence ID" value="GBM35807.1"/>
    <property type="molecule type" value="Genomic_DNA"/>
</dbReference>
<feature type="region of interest" description="Disordered" evidence="1">
    <location>
        <begin position="35"/>
        <end position="65"/>
    </location>
</feature>
<reference evidence="2 3" key="1">
    <citation type="journal article" date="2019" name="Sci. Rep.">
        <title>Orb-weaving spider Araneus ventricosus genome elucidates the spidroin gene catalogue.</title>
        <authorList>
            <person name="Kono N."/>
            <person name="Nakamura H."/>
            <person name="Ohtoshi R."/>
            <person name="Moran D.A.P."/>
            <person name="Shinohara A."/>
            <person name="Yoshida Y."/>
            <person name="Fujiwara M."/>
            <person name="Mori M."/>
            <person name="Tomita M."/>
            <person name="Arakawa K."/>
        </authorList>
    </citation>
    <scope>NUCLEOTIDE SEQUENCE [LARGE SCALE GENOMIC DNA]</scope>
</reference>
<dbReference type="Proteomes" id="UP000499080">
    <property type="component" value="Unassembled WGS sequence"/>
</dbReference>
<evidence type="ECO:0000313" key="3">
    <source>
        <dbReference type="Proteomes" id="UP000499080"/>
    </source>
</evidence>
<proteinExistence type="predicted"/>
<evidence type="ECO:0000313" key="2">
    <source>
        <dbReference type="EMBL" id="GBM35807.1"/>
    </source>
</evidence>
<evidence type="ECO:0000256" key="1">
    <source>
        <dbReference type="SAM" id="MobiDB-lite"/>
    </source>
</evidence>
<comment type="caution">
    <text evidence="2">The sequence shown here is derived from an EMBL/GenBank/DDBJ whole genome shotgun (WGS) entry which is preliminary data.</text>
</comment>
<name>A0A4Y2F4W5_ARAVE</name>
<dbReference type="AlphaFoldDB" id="A0A4Y2F4W5"/>